<keyword evidence="1 5" id="KW-0489">Methyltransferase</keyword>
<dbReference type="PROSITE" id="PS51165">
    <property type="entry name" value="THUMP"/>
    <property type="match status" value="1"/>
</dbReference>
<evidence type="ECO:0000256" key="2">
    <source>
        <dbReference type="ARBA" id="ARBA00022679"/>
    </source>
</evidence>
<dbReference type="InterPro" id="IPR054170">
    <property type="entry name" value="RlmL_1st"/>
</dbReference>
<dbReference type="KEGG" id="upi:EJG51_017200"/>
<dbReference type="PANTHER" id="PTHR47313">
    <property type="entry name" value="RIBOSOMAL RNA LARGE SUBUNIT METHYLTRANSFERASE K/L"/>
    <property type="match status" value="1"/>
</dbReference>
<evidence type="ECO:0000313" key="5">
    <source>
        <dbReference type="EMBL" id="QJQ07266.1"/>
    </source>
</evidence>
<keyword evidence="3" id="KW-0694">RNA-binding</keyword>
<name>A0A6M4A7K0_9BURK</name>
<dbReference type="InterPro" id="IPR053943">
    <property type="entry name" value="RlmKL-like_Mtase_CS"/>
</dbReference>
<accession>A0A6M4A7K0</accession>
<dbReference type="PANTHER" id="PTHR47313:SF1">
    <property type="entry name" value="RIBOSOMAL RNA LARGE SUBUNIT METHYLTRANSFERASE K_L"/>
    <property type="match status" value="1"/>
</dbReference>
<dbReference type="Pfam" id="PF22020">
    <property type="entry name" value="RlmL_1st"/>
    <property type="match status" value="1"/>
</dbReference>
<dbReference type="EMBL" id="CP051152">
    <property type="protein sequence ID" value="QJQ07266.1"/>
    <property type="molecule type" value="Genomic_DNA"/>
</dbReference>
<dbReference type="OrthoDB" id="9809404at2"/>
<dbReference type="Gene3D" id="3.30.2130.30">
    <property type="match status" value="1"/>
</dbReference>
<gene>
    <name evidence="5" type="ORF">EJG51_017200</name>
</gene>
<feature type="domain" description="THUMP" evidence="4">
    <location>
        <begin position="51"/>
        <end position="162"/>
    </location>
</feature>
<dbReference type="AlphaFoldDB" id="A0A6M4A7K0"/>
<dbReference type="Pfam" id="PF01170">
    <property type="entry name" value="UPF0020"/>
    <property type="match status" value="1"/>
</dbReference>
<dbReference type="PROSITE" id="PS01261">
    <property type="entry name" value="UPF0020"/>
    <property type="match status" value="1"/>
</dbReference>
<organism evidence="5 6">
    <name type="scientific">Undibacterium piscinae</name>
    <dbReference type="NCBI Taxonomy" id="2495591"/>
    <lineage>
        <taxon>Bacteria</taxon>
        <taxon>Pseudomonadati</taxon>
        <taxon>Pseudomonadota</taxon>
        <taxon>Betaproteobacteria</taxon>
        <taxon>Burkholderiales</taxon>
        <taxon>Oxalobacteraceae</taxon>
        <taxon>Undibacterium</taxon>
    </lineage>
</organism>
<evidence type="ECO:0000259" key="4">
    <source>
        <dbReference type="PROSITE" id="PS51165"/>
    </source>
</evidence>
<dbReference type="Pfam" id="PF02926">
    <property type="entry name" value="THUMP"/>
    <property type="match status" value="1"/>
</dbReference>
<dbReference type="InterPro" id="IPR029063">
    <property type="entry name" value="SAM-dependent_MTases_sf"/>
</dbReference>
<dbReference type="GO" id="GO:0070043">
    <property type="term" value="F:rRNA (guanine-N7-)-methyltransferase activity"/>
    <property type="evidence" value="ECO:0007669"/>
    <property type="project" value="TreeGrafter"/>
</dbReference>
<proteinExistence type="predicted"/>
<dbReference type="Proteomes" id="UP000274350">
    <property type="component" value="Chromosome"/>
</dbReference>
<reference evidence="5 6" key="1">
    <citation type="journal article" date="2019" name="Int. J. Syst. Evol. Microbiol.">
        <title>Undibacterium piscinae sp. nov., isolated from Korean shiner intestine.</title>
        <authorList>
            <person name="Lee S.Y."/>
            <person name="Kang W."/>
            <person name="Kim P.S."/>
            <person name="Kim H.S."/>
            <person name="Sung H."/>
            <person name="Shin N.R."/>
            <person name="Whon T.W."/>
            <person name="Yun J.H."/>
            <person name="Lee J.Y."/>
            <person name="Lee J.Y."/>
            <person name="Jung M.J."/>
            <person name="Jeong Y.S."/>
            <person name="Tak E.J."/>
            <person name="Han J.E."/>
            <person name="Hyun D.W."/>
            <person name="Kang M.S."/>
            <person name="Lee K.E."/>
            <person name="Lee B.H."/>
            <person name="Bae J.W."/>
        </authorList>
    </citation>
    <scope>NUCLEOTIDE SEQUENCE [LARGE SCALE GENOMIC DNA]</scope>
    <source>
        <strain evidence="5 6">S11R28</strain>
    </source>
</reference>
<dbReference type="SUPFAM" id="SSF53335">
    <property type="entry name" value="S-adenosyl-L-methionine-dependent methyltransferases"/>
    <property type="match status" value="1"/>
</dbReference>
<evidence type="ECO:0000256" key="1">
    <source>
        <dbReference type="ARBA" id="ARBA00022603"/>
    </source>
</evidence>
<dbReference type="InterPro" id="IPR004114">
    <property type="entry name" value="THUMP_dom"/>
</dbReference>
<protein>
    <submittedName>
        <fullName evidence="5">Class I SAM-dependent RNA methyltransferase</fullName>
    </submittedName>
</protein>
<dbReference type="SMART" id="SM00981">
    <property type="entry name" value="THUMP"/>
    <property type="match status" value="1"/>
</dbReference>
<dbReference type="GO" id="GO:0003723">
    <property type="term" value="F:RNA binding"/>
    <property type="evidence" value="ECO:0007669"/>
    <property type="project" value="UniProtKB-UniRule"/>
</dbReference>
<dbReference type="InterPro" id="IPR000241">
    <property type="entry name" value="RlmKL-like_Mtase"/>
</dbReference>
<sequence length="402" mass="45426">MKTRYSYFCPCPRGLEVALAEELNEIGQINKTLHVHTQVPGGVHCSGELSDAYRINLYSRIASRCLLRMAHSGYINENDIYDLTLEQPWEDWFGYHHTIRVDVTGIKCPLKSLEFATLKIKDAICDRFRDQFTQRPSVDTKMPDMRIVGFLDARNFTVYLDTSGEALFKRGWRLETGDAPLRENLAAGLLRTAGWKPGVPLLDPMCGSGTILIEAAQMLAGIPPGLHREFAFEKFGSFDEEEWLAIKDQVQPNPIPSEPTIFGSDISGDMIVMTRNNLNKAGIKFEVPLKQIEAQEIKAPTETPGILLTNPPYGERIGVRGDGSLEPDELARDFFSSFSTTLKQRFTGWSVFLFTADLGLPKFLRLKESRKTPFFNGALECRLFRFDMVAGFNRREEAKPKE</sequence>
<dbReference type="GO" id="GO:0008990">
    <property type="term" value="F:rRNA (guanine-N2-)-methyltransferase activity"/>
    <property type="evidence" value="ECO:0007669"/>
    <property type="project" value="TreeGrafter"/>
</dbReference>
<evidence type="ECO:0000313" key="6">
    <source>
        <dbReference type="Proteomes" id="UP000274350"/>
    </source>
</evidence>
<dbReference type="Gene3D" id="3.40.50.150">
    <property type="entry name" value="Vaccinia Virus protein VP39"/>
    <property type="match status" value="1"/>
</dbReference>
<evidence type="ECO:0000256" key="3">
    <source>
        <dbReference type="PROSITE-ProRule" id="PRU00529"/>
    </source>
</evidence>
<keyword evidence="2 5" id="KW-0808">Transferase</keyword>
<dbReference type="CDD" id="cd11715">
    <property type="entry name" value="THUMP_AdoMetMT"/>
    <property type="match status" value="1"/>
</dbReference>
<keyword evidence="6" id="KW-1185">Reference proteome</keyword>